<dbReference type="Pfam" id="PF01113">
    <property type="entry name" value="DapB_N"/>
    <property type="match status" value="1"/>
</dbReference>
<name>A0A5P1UTF8_9GAMM</name>
<dbReference type="SUPFAM" id="SSF51735">
    <property type="entry name" value="NAD(P)-binding Rossmann-fold domains"/>
    <property type="match status" value="1"/>
</dbReference>
<dbReference type="GO" id="GO:0009089">
    <property type="term" value="P:lysine biosynthetic process via diaminopimelate"/>
    <property type="evidence" value="ECO:0007669"/>
    <property type="project" value="InterPro"/>
</dbReference>
<proteinExistence type="predicted"/>
<keyword evidence="2" id="KW-0560">Oxidoreductase</keyword>
<dbReference type="KEGG" id="asue:F2A31_11135"/>
<dbReference type="AlphaFoldDB" id="A0A5P1UTF8"/>
<dbReference type="RefSeq" id="WP_150026433.1">
    <property type="nucleotide sequence ID" value="NZ_CP043909.1"/>
</dbReference>
<gene>
    <name evidence="4" type="ORF">F2A31_11135</name>
</gene>
<protein>
    <recommendedName>
        <fullName evidence="3">Dihydrodipicolinate reductase N-terminal domain-containing protein</fullName>
    </recommendedName>
</protein>
<keyword evidence="1" id="KW-0521">NADP</keyword>
<reference evidence="4 5" key="1">
    <citation type="submission" date="2019-09" db="EMBL/GenBank/DDBJ databases">
        <title>Acinetobacter sp. C16S1 isolated from saline soil.</title>
        <authorList>
            <person name="Xu L."/>
            <person name="Sun J.-Q."/>
        </authorList>
    </citation>
    <scope>NUCLEOTIDE SEQUENCE [LARGE SCALE GENOMIC DNA]</scope>
    <source>
        <strain evidence="4 5">C16S1</strain>
    </source>
</reference>
<evidence type="ECO:0000256" key="1">
    <source>
        <dbReference type="ARBA" id="ARBA00022857"/>
    </source>
</evidence>
<feature type="domain" description="Dihydrodipicolinate reductase N-terminal" evidence="3">
    <location>
        <begin position="6"/>
        <end position="99"/>
    </location>
</feature>
<dbReference type="Gene3D" id="3.40.50.720">
    <property type="entry name" value="NAD(P)-binding Rossmann-like Domain"/>
    <property type="match status" value="1"/>
</dbReference>
<evidence type="ECO:0000256" key="2">
    <source>
        <dbReference type="ARBA" id="ARBA00023002"/>
    </source>
</evidence>
<evidence type="ECO:0000313" key="4">
    <source>
        <dbReference type="EMBL" id="QER40229.1"/>
    </source>
</evidence>
<evidence type="ECO:0000259" key="3">
    <source>
        <dbReference type="Pfam" id="PF01113"/>
    </source>
</evidence>
<sequence length="324" mass="34146">MALAKRVGIYGTGKAASEVLKALKHSPHLLTSAIVFFPEHNGQDIGTLTGNEPTGIVATTDLESTIRSGTFDVLIYTGLSGEILYQAMSICADAGVDFVHACFAHPKLRLNPELYSQLQQRTSETGSRIVGTGMLPGFWLDVVPALFASALPAPVSIVGESYADITTWGYGVLAHEIGVGKPPEQGMAGPVGAILQESALMIAETLGLETVPERNGGFVISDIVTDVIGIPVKIGDRIGFDEAAIVQHEGKERIKLVWKGLPANYHGFTSSLTITITGGDGSKIKLDTVRPSDPYPGTAARLVQAVHGIQSLPGGLHTPVKMSI</sequence>
<dbReference type="InterPro" id="IPR036291">
    <property type="entry name" value="NAD(P)-bd_dom_sf"/>
</dbReference>
<organism evidence="4 5">
    <name type="scientific">Acinetobacter suaedae</name>
    <dbReference type="NCBI Taxonomy" id="2609668"/>
    <lineage>
        <taxon>Bacteria</taxon>
        <taxon>Pseudomonadati</taxon>
        <taxon>Pseudomonadota</taxon>
        <taxon>Gammaproteobacteria</taxon>
        <taxon>Moraxellales</taxon>
        <taxon>Moraxellaceae</taxon>
        <taxon>Acinetobacter</taxon>
    </lineage>
</organism>
<dbReference type="EMBL" id="CP043909">
    <property type="protein sequence ID" value="QER40229.1"/>
    <property type="molecule type" value="Genomic_DNA"/>
</dbReference>
<keyword evidence="5" id="KW-1185">Reference proteome</keyword>
<evidence type="ECO:0000313" key="5">
    <source>
        <dbReference type="Proteomes" id="UP000325177"/>
    </source>
</evidence>
<accession>A0A5P1UTF8</accession>
<dbReference type="InterPro" id="IPR000846">
    <property type="entry name" value="DapB_N"/>
</dbReference>
<dbReference type="Proteomes" id="UP000325177">
    <property type="component" value="Chromosome"/>
</dbReference>
<dbReference type="GO" id="GO:0008839">
    <property type="term" value="F:4-hydroxy-tetrahydrodipicolinate reductase"/>
    <property type="evidence" value="ECO:0007669"/>
    <property type="project" value="InterPro"/>
</dbReference>